<keyword evidence="2" id="KW-1185">Reference proteome</keyword>
<evidence type="ECO:0000313" key="2">
    <source>
        <dbReference type="Proteomes" id="UP000295447"/>
    </source>
</evidence>
<name>A0A4V3G8U9_9ACTN</name>
<reference evidence="1 2" key="1">
    <citation type="submission" date="2019-03" db="EMBL/GenBank/DDBJ databases">
        <title>Genomic Encyclopedia of Type Strains, Phase III (KMG-III): the genomes of soil and plant-associated and newly described type strains.</title>
        <authorList>
            <person name="Whitman W."/>
        </authorList>
    </citation>
    <scope>NUCLEOTIDE SEQUENCE [LARGE SCALE GENOMIC DNA]</scope>
    <source>
        <strain evidence="1 2">VKM Ac-2570</strain>
    </source>
</reference>
<dbReference type="EMBL" id="SODF01000001">
    <property type="protein sequence ID" value="TDW24304.1"/>
    <property type="molecule type" value="Genomic_DNA"/>
</dbReference>
<comment type="caution">
    <text evidence="1">The sequence shown here is derived from an EMBL/GenBank/DDBJ whole genome shotgun (WGS) entry which is preliminary data.</text>
</comment>
<proteinExistence type="predicted"/>
<organism evidence="1 2">
    <name type="scientific">Kribbella kalugense</name>
    <dbReference type="NCBI Taxonomy" id="2512221"/>
    <lineage>
        <taxon>Bacteria</taxon>
        <taxon>Bacillati</taxon>
        <taxon>Actinomycetota</taxon>
        <taxon>Actinomycetes</taxon>
        <taxon>Propionibacteriales</taxon>
        <taxon>Kribbellaceae</taxon>
        <taxon>Kribbella</taxon>
    </lineage>
</organism>
<evidence type="ECO:0000313" key="1">
    <source>
        <dbReference type="EMBL" id="TDW24304.1"/>
    </source>
</evidence>
<dbReference type="Proteomes" id="UP000295447">
    <property type="component" value="Unassembled WGS sequence"/>
</dbReference>
<sequence length="75" mass="8199">MTANSRFGVHRAACQLCPTCPGGQFIADTPVLLLMWEILCHPTYYFRSTACTPGCSFPTVRQRICRAAATAACSR</sequence>
<gene>
    <name evidence="1" type="ORF">EV650_3180</name>
</gene>
<accession>A0A4V3G8U9</accession>
<protein>
    <submittedName>
        <fullName evidence="1">Uncharacterized protein</fullName>
    </submittedName>
</protein>
<dbReference type="AlphaFoldDB" id="A0A4V3G8U9"/>